<comment type="caution">
    <text evidence="4">The sequence shown here is derived from an EMBL/GenBank/DDBJ whole genome shotgun (WGS) entry which is preliminary data.</text>
</comment>
<dbReference type="RefSeq" id="WP_114846138.1">
    <property type="nucleotide sequence ID" value="NZ_JBHSPE010000008.1"/>
</dbReference>
<dbReference type="InterPro" id="IPR007837">
    <property type="entry name" value="DinB"/>
</dbReference>
<dbReference type="Gene3D" id="1.20.120.450">
    <property type="entry name" value="dinb family like domain"/>
    <property type="match status" value="1"/>
</dbReference>
<dbReference type="Pfam" id="PF05163">
    <property type="entry name" value="DinB"/>
    <property type="match status" value="1"/>
</dbReference>
<feature type="binding site" evidence="3">
    <location>
        <position position="50"/>
    </location>
    <ligand>
        <name>a divalent metal cation</name>
        <dbReference type="ChEBI" id="CHEBI:60240"/>
    </ligand>
</feature>
<evidence type="ECO:0000256" key="3">
    <source>
        <dbReference type="PIRSR" id="PIRSR607837-1"/>
    </source>
</evidence>
<feature type="binding site" evidence="3">
    <location>
        <position position="150"/>
    </location>
    <ligand>
        <name>a divalent metal cation</name>
        <dbReference type="ChEBI" id="CHEBI:60240"/>
    </ligand>
</feature>
<accession>A0A369UKN9</accession>
<keyword evidence="2 3" id="KW-0479">Metal-binding</keyword>
<evidence type="ECO:0000256" key="2">
    <source>
        <dbReference type="ARBA" id="ARBA00022723"/>
    </source>
</evidence>
<dbReference type="OrthoDB" id="9807509at2"/>
<sequence>MNRTDQIRLMAKYNAWMNSKLYDAAMTLPDEALSADKKAFFGSILGTLNHLVVADRIWLRRFAAHTENYAALQPIRELPALTSLEPLPFADIRSLAEHRQLLDQAITAWAQSVHDGELDAVLAYSNTKGIASKRNFFGLILHFFNHQTHHRGQVTTLLSQAGVDVGATDLLVLIPEA</sequence>
<evidence type="ECO:0000313" key="5">
    <source>
        <dbReference type="Proteomes" id="UP000253782"/>
    </source>
</evidence>
<dbReference type="Proteomes" id="UP000253782">
    <property type="component" value="Unassembled WGS sequence"/>
</dbReference>
<dbReference type="AlphaFoldDB" id="A0A369UKN9"/>
<gene>
    <name evidence="4" type="ORF">DVJ77_14000</name>
</gene>
<name>A0A369UKN9_9GAMM</name>
<proteinExistence type="inferred from homology"/>
<reference evidence="4 5" key="1">
    <citation type="submission" date="2018-07" db="EMBL/GenBank/DDBJ databases">
        <title>Dyella tabacisoli L4-6T, whole genome shotgun sequence.</title>
        <authorList>
            <person name="Zhou X.-K."/>
            <person name="Li W.-J."/>
            <person name="Duan Y.-Q."/>
        </authorList>
    </citation>
    <scope>NUCLEOTIDE SEQUENCE [LARGE SCALE GENOMIC DNA]</scope>
    <source>
        <strain evidence="4 5">L4-6</strain>
    </source>
</reference>
<dbReference type="InterPro" id="IPR034660">
    <property type="entry name" value="DinB/YfiT-like"/>
</dbReference>
<dbReference type="PANTHER" id="PTHR37302">
    <property type="entry name" value="SLR1116 PROTEIN"/>
    <property type="match status" value="1"/>
</dbReference>
<dbReference type="SUPFAM" id="SSF109854">
    <property type="entry name" value="DinB/YfiT-like putative metalloenzymes"/>
    <property type="match status" value="1"/>
</dbReference>
<protein>
    <submittedName>
        <fullName evidence="4">DUF664 domain-containing protein</fullName>
    </submittedName>
</protein>
<organism evidence="4 5">
    <name type="scientific">Dyella tabacisoli</name>
    <dbReference type="NCBI Taxonomy" id="2282381"/>
    <lineage>
        <taxon>Bacteria</taxon>
        <taxon>Pseudomonadati</taxon>
        <taxon>Pseudomonadota</taxon>
        <taxon>Gammaproteobacteria</taxon>
        <taxon>Lysobacterales</taxon>
        <taxon>Rhodanobacteraceae</taxon>
        <taxon>Dyella</taxon>
    </lineage>
</organism>
<comment type="similarity">
    <text evidence="1">Belongs to the DinB family.</text>
</comment>
<dbReference type="GO" id="GO:0046872">
    <property type="term" value="F:metal ion binding"/>
    <property type="evidence" value="ECO:0007669"/>
    <property type="project" value="UniProtKB-KW"/>
</dbReference>
<dbReference type="PANTHER" id="PTHR37302:SF1">
    <property type="entry name" value="PROTEIN DINB"/>
    <property type="match status" value="1"/>
</dbReference>
<evidence type="ECO:0000256" key="1">
    <source>
        <dbReference type="ARBA" id="ARBA00008635"/>
    </source>
</evidence>
<keyword evidence="5" id="KW-1185">Reference proteome</keyword>
<dbReference type="EMBL" id="QQAH01000012">
    <property type="protein sequence ID" value="RDD81067.1"/>
    <property type="molecule type" value="Genomic_DNA"/>
</dbReference>
<evidence type="ECO:0000313" key="4">
    <source>
        <dbReference type="EMBL" id="RDD81067.1"/>
    </source>
</evidence>
<feature type="binding site" evidence="3">
    <location>
        <position position="146"/>
    </location>
    <ligand>
        <name>a divalent metal cation</name>
        <dbReference type="ChEBI" id="CHEBI:60240"/>
    </ligand>
</feature>